<name>A0AAV5CN72_ELECO</name>
<organism evidence="1 2">
    <name type="scientific">Eleusine coracana subsp. coracana</name>
    <dbReference type="NCBI Taxonomy" id="191504"/>
    <lineage>
        <taxon>Eukaryota</taxon>
        <taxon>Viridiplantae</taxon>
        <taxon>Streptophyta</taxon>
        <taxon>Embryophyta</taxon>
        <taxon>Tracheophyta</taxon>
        <taxon>Spermatophyta</taxon>
        <taxon>Magnoliopsida</taxon>
        <taxon>Liliopsida</taxon>
        <taxon>Poales</taxon>
        <taxon>Poaceae</taxon>
        <taxon>PACMAD clade</taxon>
        <taxon>Chloridoideae</taxon>
        <taxon>Cynodonteae</taxon>
        <taxon>Eleusininae</taxon>
        <taxon>Eleusine</taxon>
    </lineage>
</organism>
<accession>A0AAV5CN72</accession>
<protein>
    <submittedName>
        <fullName evidence="1">Uncharacterized protein</fullName>
    </submittedName>
</protein>
<evidence type="ECO:0000313" key="2">
    <source>
        <dbReference type="Proteomes" id="UP001054889"/>
    </source>
</evidence>
<reference evidence="1" key="2">
    <citation type="submission" date="2021-12" db="EMBL/GenBank/DDBJ databases">
        <title>Resequencing data analysis of finger millet.</title>
        <authorList>
            <person name="Hatakeyama M."/>
            <person name="Aluri S."/>
            <person name="Balachadran M.T."/>
            <person name="Sivarajan S.R."/>
            <person name="Poveda L."/>
            <person name="Shimizu-Inatsugi R."/>
            <person name="Schlapbach R."/>
            <person name="Sreeman S.M."/>
            <person name="Shimizu K.K."/>
        </authorList>
    </citation>
    <scope>NUCLEOTIDE SEQUENCE</scope>
</reference>
<sequence length="125" mass="13664">MPLDALEMPSANLSGLNSCTSLPQISGSWWRNSTGSSIITPGRGTSRRHLHFLVRFPDQQGTRRIQPENFVKNHGHLRLRPSYSGLSLLNRLSTSSLARSCHSGCMPSTIIVHVSSTDVVSIPAK</sequence>
<gene>
    <name evidence="1" type="primary">ga16565</name>
    <name evidence="1" type="ORF">PR202_ga16565</name>
</gene>
<evidence type="ECO:0000313" key="1">
    <source>
        <dbReference type="EMBL" id="GJM99467.1"/>
    </source>
</evidence>
<keyword evidence="2" id="KW-1185">Reference proteome</keyword>
<dbReference type="EMBL" id="BQKI01000007">
    <property type="protein sequence ID" value="GJM99467.1"/>
    <property type="molecule type" value="Genomic_DNA"/>
</dbReference>
<proteinExistence type="predicted"/>
<comment type="caution">
    <text evidence="1">The sequence shown here is derived from an EMBL/GenBank/DDBJ whole genome shotgun (WGS) entry which is preliminary data.</text>
</comment>
<reference evidence="1" key="1">
    <citation type="journal article" date="2018" name="DNA Res.">
        <title>Multiple hybrid de novo genome assembly of finger millet, an orphan allotetraploid crop.</title>
        <authorList>
            <person name="Hatakeyama M."/>
            <person name="Aluri S."/>
            <person name="Balachadran M.T."/>
            <person name="Sivarajan S.R."/>
            <person name="Patrignani A."/>
            <person name="Gruter S."/>
            <person name="Poveda L."/>
            <person name="Shimizu-Inatsugi R."/>
            <person name="Baeten J."/>
            <person name="Francoijs K.J."/>
            <person name="Nataraja K.N."/>
            <person name="Reddy Y.A.N."/>
            <person name="Phadnis S."/>
            <person name="Ravikumar R.L."/>
            <person name="Schlapbach R."/>
            <person name="Sreeman S.M."/>
            <person name="Shimizu K.K."/>
        </authorList>
    </citation>
    <scope>NUCLEOTIDE SEQUENCE</scope>
</reference>
<dbReference type="Proteomes" id="UP001054889">
    <property type="component" value="Unassembled WGS sequence"/>
</dbReference>
<dbReference type="AlphaFoldDB" id="A0AAV5CN72"/>